<evidence type="ECO:0000256" key="1">
    <source>
        <dbReference type="SAM" id="SignalP"/>
    </source>
</evidence>
<evidence type="ECO:0000313" key="2">
    <source>
        <dbReference type="EMBL" id="RKP38683.1"/>
    </source>
</evidence>
<gene>
    <name evidence="2" type="ORF">BJ085DRAFT_41366</name>
</gene>
<name>A0A4P9ZYB6_9FUNG</name>
<dbReference type="AlphaFoldDB" id="A0A4P9ZYB6"/>
<evidence type="ECO:0000313" key="3">
    <source>
        <dbReference type="Proteomes" id="UP000268162"/>
    </source>
</evidence>
<organism evidence="2 3">
    <name type="scientific">Dimargaris cristalligena</name>
    <dbReference type="NCBI Taxonomy" id="215637"/>
    <lineage>
        <taxon>Eukaryota</taxon>
        <taxon>Fungi</taxon>
        <taxon>Fungi incertae sedis</taxon>
        <taxon>Zoopagomycota</taxon>
        <taxon>Kickxellomycotina</taxon>
        <taxon>Dimargaritomycetes</taxon>
        <taxon>Dimargaritales</taxon>
        <taxon>Dimargaritaceae</taxon>
        <taxon>Dimargaris</taxon>
    </lineage>
</organism>
<reference evidence="3" key="1">
    <citation type="journal article" date="2018" name="Nat. Microbiol.">
        <title>Leveraging single-cell genomics to expand the fungal tree of life.</title>
        <authorList>
            <person name="Ahrendt S.R."/>
            <person name="Quandt C.A."/>
            <person name="Ciobanu D."/>
            <person name="Clum A."/>
            <person name="Salamov A."/>
            <person name="Andreopoulos B."/>
            <person name="Cheng J.F."/>
            <person name="Woyke T."/>
            <person name="Pelin A."/>
            <person name="Henrissat B."/>
            <person name="Reynolds N.K."/>
            <person name="Benny G.L."/>
            <person name="Smith M.E."/>
            <person name="James T.Y."/>
            <person name="Grigoriev I.V."/>
        </authorList>
    </citation>
    <scope>NUCLEOTIDE SEQUENCE [LARGE SCALE GENOMIC DNA]</scope>
    <source>
        <strain evidence="3">RSA 468</strain>
    </source>
</reference>
<dbReference type="Proteomes" id="UP000268162">
    <property type="component" value="Unassembled WGS sequence"/>
</dbReference>
<dbReference type="EMBL" id="ML002340">
    <property type="protein sequence ID" value="RKP38683.1"/>
    <property type="molecule type" value="Genomic_DNA"/>
</dbReference>
<feature type="signal peptide" evidence="1">
    <location>
        <begin position="1"/>
        <end position="18"/>
    </location>
</feature>
<keyword evidence="1" id="KW-0732">Signal</keyword>
<feature type="chain" id="PRO_5020677446" evidence="1">
    <location>
        <begin position="19"/>
        <end position="413"/>
    </location>
</feature>
<sequence>MKFSTLTASLTLMTLALAGSIAEEFRHRDINGPVRTLRHRLSRTFLGIPAVERSLVIERLPIQQLYKQGQISNSWKRAVDAYTSGISHQFKQMVMLIGRWEEVVEAQPNLNDSHITAEEMAELLVQADRLVIQSSYTWLALTYWDQLNSAAPVPEANTAVAEFSDEYANIRRHWKHVDFGALTVTQRRAAFPMLALTDVLSPSNLATFVVNLLNKSSNDSAWATAVPEAYQTFAQAVRQSNSPSVLEPERPYAFFTLRAILAAYAIAGKARSMLEFADLFNDPESRPLQLYALAYILACETAQWDVASAIRDDPRRKLLFKTTPTRFIAELKAYGYAETLAHYQNFAQVSDVAAIQPSSEMALFYPLFTFTDGRLGIQVRSDDLERIIGDSVTYIPEDQIPNQNQGTDGVASA</sequence>
<proteinExistence type="predicted"/>
<keyword evidence="3" id="KW-1185">Reference proteome</keyword>
<accession>A0A4P9ZYB6</accession>
<protein>
    <submittedName>
        <fullName evidence="2">Uncharacterized protein</fullName>
    </submittedName>
</protein>